<accession>A0ABT5WQJ8</accession>
<keyword evidence="2" id="KW-1185">Reference proteome</keyword>
<protein>
    <submittedName>
        <fullName evidence="1">Uncharacterized protein</fullName>
    </submittedName>
</protein>
<comment type="caution">
    <text evidence="1">The sequence shown here is derived from an EMBL/GenBank/DDBJ whole genome shotgun (WGS) entry which is preliminary data.</text>
</comment>
<dbReference type="EMBL" id="JARESE010000036">
    <property type="protein sequence ID" value="MDE8652313.1"/>
    <property type="molecule type" value="Genomic_DNA"/>
</dbReference>
<gene>
    <name evidence="1" type="ORF">PYV00_11415</name>
</gene>
<evidence type="ECO:0000313" key="2">
    <source>
        <dbReference type="Proteomes" id="UP001216253"/>
    </source>
</evidence>
<dbReference type="Proteomes" id="UP001216253">
    <property type="component" value="Unassembled WGS sequence"/>
</dbReference>
<proteinExistence type="predicted"/>
<organism evidence="1 2">
    <name type="scientific">Novosphingobium album</name>
    <name type="common">ex Liu et al. 2023</name>
    <dbReference type="NCBI Taxonomy" id="3031130"/>
    <lineage>
        <taxon>Bacteria</taxon>
        <taxon>Pseudomonadati</taxon>
        <taxon>Pseudomonadota</taxon>
        <taxon>Alphaproteobacteria</taxon>
        <taxon>Sphingomonadales</taxon>
        <taxon>Sphingomonadaceae</taxon>
        <taxon>Novosphingobium</taxon>
    </lineage>
</organism>
<name>A0ABT5WQJ8_9SPHN</name>
<reference evidence="1 2" key="1">
    <citation type="submission" date="2023-03" db="EMBL/GenBank/DDBJ databases">
        <title>NovoSphingobium album sp. nov. isolated from polycyclic aromatic hydrocarbons- and heavy-metal polluted soil.</title>
        <authorList>
            <person name="Liu Z."/>
            <person name="Wang K."/>
        </authorList>
    </citation>
    <scope>NUCLEOTIDE SEQUENCE [LARGE SCALE GENOMIC DNA]</scope>
    <source>
        <strain evidence="1 2">H3SJ31-1</strain>
    </source>
</reference>
<evidence type="ECO:0000313" key="1">
    <source>
        <dbReference type="EMBL" id="MDE8652313.1"/>
    </source>
</evidence>
<sequence length="82" mass="9386">MRHGRFQKPVRVVDGATRGLKPENRSDIPNRSLRIDGAQEKLNLRPLGDDATHDIAHRERLIEPDSHFAFGIFRWATLAGMR</sequence>